<dbReference type="SUPFAM" id="SSF53756">
    <property type="entry name" value="UDP-Glycosyltransferase/glycogen phosphorylase"/>
    <property type="match status" value="1"/>
</dbReference>
<protein>
    <submittedName>
        <fullName evidence="1">Glycosyltransferase family 1 protein</fullName>
    </submittedName>
</protein>
<dbReference type="KEGG" id="fnk:E1750_13640"/>
<keyword evidence="1" id="KW-0808">Transferase</keyword>
<dbReference type="EMBL" id="CP037933">
    <property type="protein sequence ID" value="QBN19799.1"/>
    <property type="molecule type" value="Genomic_DNA"/>
</dbReference>
<accession>A0A4P6Y9V5</accession>
<gene>
    <name evidence="1" type="ORF">E1750_13640</name>
</gene>
<dbReference type="AlphaFoldDB" id="A0A4P6Y9V5"/>
<dbReference type="GO" id="GO:0016740">
    <property type="term" value="F:transferase activity"/>
    <property type="evidence" value="ECO:0007669"/>
    <property type="project" value="UniProtKB-KW"/>
</dbReference>
<evidence type="ECO:0000313" key="1">
    <source>
        <dbReference type="EMBL" id="QBN19799.1"/>
    </source>
</evidence>
<keyword evidence="2" id="KW-1185">Reference proteome</keyword>
<name>A0A4P6Y9V5_9FLAO</name>
<proteinExistence type="predicted"/>
<dbReference type="OrthoDB" id="919017at2"/>
<evidence type="ECO:0000313" key="2">
    <source>
        <dbReference type="Proteomes" id="UP000291124"/>
    </source>
</evidence>
<sequence>MKKKTLFYIDCIDGHYLEYMHHLYMNCDNIKDENFVFMVPPAFNTLSDKLQWPKFSNVEIKYISANDIKKINVNGIRKSFNLCNLLKKSIEENIVSDVFLISLMGFMPFLPFFVDKKVKVSGIIYLIYLYRWRSSNIKTRFLDSIKYFIFSKSKIFSKIFLLNDVVAPVYLNKKFKTSVFRYLPDPFMHSPKNHYVDFRTKWGVSDEIVVCLHFGALTKRKGTIDILKAIINADKSSIGNCCFVFAGKIFDDIQTSFYSLVGEAQSKSQIIVFDEFCDYEFINSLCYSSDFILIPYKNPEQSSGVIGYAAQFKIPVIAPKNGLLGKLVRRNRLGFTFDDIDSSGLHYFFNNIENFKMKVDSRYLVDKTIPAFNNLIFR</sequence>
<organism evidence="1 2">
    <name type="scientific">Flavobacterium nackdongense</name>
    <dbReference type="NCBI Taxonomy" id="2547394"/>
    <lineage>
        <taxon>Bacteria</taxon>
        <taxon>Pseudomonadati</taxon>
        <taxon>Bacteroidota</taxon>
        <taxon>Flavobacteriia</taxon>
        <taxon>Flavobacteriales</taxon>
        <taxon>Flavobacteriaceae</taxon>
        <taxon>Flavobacterium</taxon>
    </lineage>
</organism>
<dbReference type="Proteomes" id="UP000291124">
    <property type="component" value="Chromosome"/>
</dbReference>
<dbReference type="RefSeq" id="WP_133277315.1">
    <property type="nucleotide sequence ID" value="NZ_CP037933.1"/>
</dbReference>
<reference evidence="2" key="1">
    <citation type="submission" date="2019-03" db="EMBL/GenBank/DDBJ databases">
        <title>Flavobacterium sp.</title>
        <authorList>
            <person name="Kim H."/>
        </authorList>
    </citation>
    <scope>NUCLEOTIDE SEQUENCE [LARGE SCALE GENOMIC DNA]</scope>
    <source>
        <strain evidence="2">GS13</strain>
    </source>
</reference>
<dbReference type="Gene3D" id="3.40.50.2000">
    <property type="entry name" value="Glycogen Phosphorylase B"/>
    <property type="match status" value="1"/>
</dbReference>